<feature type="binding site" evidence="11">
    <location>
        <position position="137"/>
    </location>
    <ligand>
        <name>NAD(+)</name>
        <dbReference type="ChEBI" id="CHEBI:57540"/>
    </ligand>
</feature>
<dbReference type="HOGENOM" id="CLU_044754_1_0_11"/>
<dbReference type="RefSeq" id="WP_006292531.1">
    <property type="nucleotide sequence ID" value="NZ_GG770225.1"/>
</dbReference>
<dbReference type="Pfam" id="PF00465">
    <property type="entry name" value="Fe-ADH"/>
    <property type="match status" value="1"/>
</dbReference>
<organism evidence="13 14">
    <name type="scientific">Scardovia inopinata F0304</name>
    <dbReference type="NCBI Taxonomy" id="641146"/>
    <lineage>
        <taxon>Bacteria</taxon>
        <taxon>Bacillati</taxon>
        <taxon>Actinomycetota</taxon>
        <taxon>Actinomycetes</taxon>
        <taxon>Bifidobacteriales</taxon>
        <taxon>Bifidobacteriaceae</taxon>
        <taxon>Scardovia</taxon>
    </lineage>
</organism>
<feature type="binding site" evidence="9">
    <location>
        <position position="181"/>
    </location>
    <ligand>
        <name>glycerol</name>
        <dbReference type="ChEBI" id="CHEBI:17754"/>
    </ligand>
</feature>
<evidence type="ECO:0000256" key="9">
    <source>
        <dbReference type="PIRSR" id="PIRSR000112-1"/>
    </source>
</evidence>
<feature type="binding site" evidence="11">
    <location>
        <position position="135"/>
    </location>
    <ligand>
        <name>NAD(+)</name>
        <dbReference type="ChEBI" id="CHEBI:57540"/>
    </ligand>
</feature>
<name>W5IHV9_SCAIO</name>
<comment type="catalytic activity">
    <reaction evidence="8">
        <text>glycerol + NAD(+) = dihydroxyacetone + NADH + H(+)</text>
        <dbReference type="Rhea" id="RHEA:13769"/>
        <dbReference type="ChEBI" id="CHEBI:15378"/>
        <dbReference type="ChEBI" id="CHEBI:16016"/>
        <dbReference type="ChEBI" id="CHEBI:17754"/>
        <dbReference type="ChEBI" id="CHEBI:57540"/>
        <dbReference type="ChEBI" id="CHEBI:57945"/>
        <dbReference type="EC" id="1.1.1.6"/>
    </reaction>
</comment>
<dbReference type="Gene3D" id="1.20.1090.10">
    <property type="entry name" value="Dehydroquinate synthase-like - alpha domain"/>
    <property type="match status" value="1"/>
</dbReference>
<dbReference type="GO" id="GO:0005829">
    <property type="term" value="C:cytosol"/>
    <property type="evidence" value="ECO:0007669"/>
    <property type="project" value="TreeGrafter"/>
</dbReference>
<dbReference type="GO" id="GO:0046872">
    <property type="term" value="F:metal ion binding"/>
    <property type="evidence" value="ECO:0007669"/>
    <property type="project" value="UniProtKB-KW"/>
</dbReference>
<evidence type="ECO:0000256" key="8">
    <source>
        <dbReference type="ARBA" id="ARBA00049006"/>
    </source>
</evidence>
<comment type="caution">
    <text evidence="13">The sequence shown here is derived from an EMBL/GenBank/DDBJ whole genome shotgun (WGS) entry which is preliminary data.</text>
</comment>
<dbReference type="AlphaFoldDB" id="W5IHV9"/>
<evidence type="ECO:0000256" key="1">
    <source>
        <dbReference type="ARBA" id="ARBA00007358"/>
    </source>
</evidence>
<feature type="binding site" evidence="9">
    <location>
        <position position="264"/>
    </location>
    <ligand>
        <name>glycerol</name>
        <dbReference type="ChEBI" id="CHEBI:17754"/>
    </ligand>
</feature>
<dbReference type="EMBL" id="ADCX01000002">
    <property type="protein sequence ID" value="EFG26569.1"/>
    <property type="molecule type" value="Genomic_DNA"/>
</dbReference>
<feature type="binding site" evidence="11">
    <location>
        <begin position="104"/>
        <end position="108"/>
    </location>
    <ligand>
        <name>NAD(+)</name>
        <dbReference type="ChEBI" id="CHEBI:57540"/>
    </ligand>
</feature>
<feature type="domain" description="Alcohol dehydrogenase iron-type/glycerol dehydrogenase GldA" evidence="12">
    <location>
        <begin position="8"/>
        <end position="164"/>
    </location>
</feature>
<keyword evidence="3" id="KW-0560">Oxidoreductase</keyword>
<evidence type="ECO:0000259" key="12">
    <source>
        <dbReference type="Pfam" id="PF00465"/>
    </source>
</evidence>
<protein>
    <recommendedName>
        <fullName evidence="7">Glycerol dehydrogenase</fullName>
        <ecNumber evidence="6">1.1.1.6</ecNumber>
    </recommendedName>
</protein>
<evidence type="ECO:0000313" key="13">
    <source>
        <dbReference type="EMBL" id="EFG26569.1"/>
    </source>
</evidence>
<keyword evidence="4 11" id="KW-0520">NAD</keyword>
<evidence type="ECO:0000256" key="11">
    <source>
        <dbReference type="PIRSR" id="PIRSR000112-3"/>
    </source>
</evidence>
<proteinExistence type="inferred from homology"/>
<dbReference type="PANTHER" id="PTHR43616">
    <property type="entry name" value="GLYCEROL DEHYDROGENASE"/>
    <property type="match status" value="1"/>
</dbReference>
<keyword evidence="2 9" id="KW-0479">Metal-binding</keyword>
<dbReference type="PANTHER" id="PTHR43616:SF5">
    <property type="entry name" value="GLYCEROL DEHYDROGENASE 1"/>
    <property type="match status" value="1"/>
</dbReference>
<evidence type="ECO:0000256" key="10">
    <source>
        <dbReference type="PIRSR" id="PIRSR000112-2"/>
    </source>
</evidence>
<gene>
    <name evidence="13" type="ORF">HMPREF9020_00191</name>
</gene>
<comment type="pathway">
    <text evidence="5">Polyol metabolism; glycerol fermentation; glycerone phosphate from glycerol (oxidative route): step 1/2.</text>
</comment>
<evidence type="ECO:0000256" key="5">
    <source>
        <dbReference type="ARBA" id="ARBA00037918"/>
    </source>
</evidence>
<dbReference type="InterPro" id="IPR001670">
    <property type="entry name" value="ADH_Fe/GldA"/>
</dbReference>
<feature type="binding site" evidence="11">
    <location>
        <begin position="126"/>
        <end position="129"/>
    </location>
    <ligand>
        <name>NAD(+)</name>
        <dbReference type="ChEBI" id="CHEBI:57540"/>
    </ligand>
</feature>
<reference evidence="13 14" key="1">
    <citation type="submission" date="2012-01" db="EMBL/GenBank/DDBJ databases">
        <title>The Genome Sequence of Scardovia inopinata F0304.</title>
        <authorList>
            <consortium name="The Broad Institute Genome Sequencing Platform"/>
            <person name="Ward D."/>
            <person name="Earl A."/>
            <person name="Feldgarden M."/>
            <person name="Gevers D."/>
            <person name="Young S."/>
            <person name="Zeng Q."/>
            <person name="Koehrsen M."/>
            <person name="Alvarado L."/>
            <person name="Berlin A.M."/>
            <person name="Borenstein D."/>
            <person name="Chapman S.B."/>
            <person name="Chen Z."/>
            <person name="Engels R."/>
            <person name="Freedman E."/>
            <person name="Gellesch M."/>
            <person name="Goldberg J."/>
            <person name="Griggs A."/>
            <person name="Gujja S."/>
            <person name="Heilman E.R."/>
            <person name="Heiman D.I."/>
            <person name="Hepburn T.A."/>
            <person name="Howarth C."/>
            <person name="Jen D."/>
            <person name="Larson L."/>
            <person name="Mehta T."/>
            <person name="Park D."/>
            <person name="Pearson M."/>
            <person name="Richards J."/>
            <person name="Roberts A."/>
            <person name="Saif S."/>
            <person name="Shea T.D."/>
            <person name="Shenoy N."/>
            <person name="Sisk P."/>
            <person name="Stolte C."/>
            <person name="Sykes S.N."/>
            <person name="Walk T."/>
            <person name="White J."/>
            <person name="Yandava C."/>
            <person name="Izard J."/>
            <person name="Baranova O.V."/>
            <person name="Blanton J.M."/>
            <person name="Tanner A.C."/>
            <person name="Dewhirst F."/>
            <person name="Haas B."/>
            <person name="Nusbaum C."/>
            <person name="Birren B."/>
        </authorList>
    </citation>
    <scope>NUCLEOTIDE SEQUENCE [LARGE SCALE GENOMIC DNA]</scope>
    <source>
        <strain evidence="13 14">F0304</strain>
    </source>
</reference>
<accession>W5IHV9</accession>
<evidence type="ECO:0000256" key="7">
    <source>
        <dbReference type="ARBA" id="ARBA00040132"/>
    </source>
</evidence>
<dbReference type="EC" id="1.1.1.6" evidence="6"/>
<dbReference type="PROSITE" id="PS00913">
    <property type="entry name" value="ADH_IRON_1"/>
    <property type="match status" value="1"/>
</dbReference>
<dbReference type="Gene3D" id="3.40.50.1970">
    <property type="match status" value="1"/>
</dbReference>
<dbReference type="PIRSF" id="PIRSF000112">
    <property type="entry name" value="Glycerol_dehydrogenase"/>
    <property type="match status" value="1"/>
</dbReference>
<evidence type="ECO:0000256" key="4">
    <source>
        <dbReference type="ARBA" id="ARBA00023027"/>
    </source>
</evidence>
<dbReference type="SUPFAM" id="SSF56796">
    <property type="entry name" value="Dehydroquinate synthase-like"/>
    <property type="match status" value="1"/>
</dbReference>
<comment type="cofactor">
    <cofactor evidence="9">
        <name>Zn(2+)</name>
        <dbReference type="ChEBI" id="CHEBI:29105"/>
    </cofactor>
    <text evidence="9">Binds 1 zinc ion per subunit.</text>
</comment>
<evidence type="ECO:0000313" key="14">
    <source>
        <dbReference type="Proteomes" id="UP000005777"/>
    </source>
</evidence>
<dbReference type="NCBIfam" id="NF006941">
    <property type="entry name" value="PRK09423.1"/>
    <property type="match status" value="1"/>
</dbReference>
<feature type="binding site" evidence="10">
    <location>
        <position position="131"/>
    </location>
    <ligand>
        <name>glycerol</name>
        <dbReference type="ChEBI" id="CHEBI:17754"/>
    </ligand>
</feature>
<feature type="binding site" evidence="11">
    <location>
        <position position="141"/>
    </location>
    <ligand>
        <name>NAD(+)</name>
        <dbReference type="ChEBI" id="CHEBI:57540"/>
    </ligand>
</feature>
<evidence type="ECO:0000256" key="2">
    <source>
        <dbReference type="ARBA" id="ARBA00022723"/>
    </source>
</evidence>
<dbReference type="InterPro" id="IPR018211">
    <property type="entry name" value="ADH_Fe_CS"/>
</dbReference>
<keyword evidence="9" id="KW-0862">Zinc</keyword>
<dbReference type="CDD" id="cd08170">
    <property type="entry name" value="GlyDH"/>
    <property type="match status" value="1"/>
</dbReference>
<evidence type="ECO:0000256" key="3">
    <source>
        <dbReference type="ARBA" id="ARBA00023002"/>
    </source>
</evidence>
<evidence type="ECO:0000256" key="6">
    <source>
        <dbReference type="ARBA" id="ARBA00039147"/>
    </source>
</evidence>
<dbReference type="InterPro" id="IPR016205">
    <property type="entry name" value="Glycerol_DH"/>
</dbReference>
<feature type="binding site" evidence="9">
    <location>
        <position position="281"/>
    </location>
    <ligand>
        <name>glycerol</name>
        <dbReference type="ChEBI" id="CHEBI:17754"/>
    </ligand>
</feature>
<dbReference type="eggNOG" id="COG0371">
    <property type="taxonomic scope" value="Bacteria"/>
</dbReference>
<dbReference type="Proteomes" id="UP000005777">
    <property type="component" value="Unassembled WGS sequence"/>
</dbReference>
<comment type="similarity">
    <text evidence="1">Belongs to the iron-containing alcohol dehydrogenase family.</text>
</comment>
<keyword evidence="14" id="KW-1185">Reference proteome</keyword>
<dbReference type="GO" id="GO:0008888">
    <property type="term" value="F:glycerol dehydrogenase (NAD+) activity"/>
    <property type="evidence" value="ECO:0007669"/>
    <property type="project" value="UniProtKB-EC"/>
</dbReference>
<sequence length="374" mass="39414">MRTVLCSPGTYVQQEGAIKTLAAEYAAVSPSEGRNGAYIIVDSVIDGLYHDDIVSSFTSGSDDGQATHVKYKLVLFGGECSDAEIQKHVAQLEDADTVIGIGGGKTLDTAKAVGYYGKRQAIIVPTAASSDAPCSRLSVVYTDDSQFDHYLPLPQNPAMVLMDTDLISKAPARFLISGIGDAFATYYEAAACVQSSAITMTGGHATNAAFALATLCHDNLLADGVKAVSAVKAGLRTKAVENIIETNTLLSGLGFESCGLAAAHSIHDGLTALPETHSYLHGEKVAFGTLAQMIMEDRSLDELTEVYRFFRAVGLPTNFKGIGITDVSDQQLLQVGELACGPNDTMANMPFAVEPIDVAHALRAADALDSVIKD</sequence>